<evidence type="ECO:0000256" key="2">
    <source>
        <dbReference type="ARBA" id="ARBA00022801"/>
    </source>
</evidence>
<evidence type="ECO:0000313" key="4">
    <source>
        <dbReference type="EMBL" id="SVA83081.1"/>
    </source>
</evidence>
<dbReference type="Gene3D" id="3.40.630.10">
    <property type="entry name" value="Zn peptidases"/>
    <property type="match status" value="1"/>
</dbReference>
<name>A0A381Z2B6_9ZZZZ</name>
<gene>
    <name evidence="4" type="ORF">METZ01_LOCUS135935</name>
</gene>
<reference evidence="4" key="1">
    <citation type="submission" date="2018-05" db="EMBL/GenBank/DDBJ databases">
        <authorList>
            <person name="Lanie J.A."/>
            <person name="Ng W.-L."/>
            <person name="Kazmierczak K.M."/>
            <person name="Andrzejewski T.M."/>
            <person name="Davidsen T.M."/>
            <person name="Wayne K.J."/>
            <person name="Tettelin H."/>
            <person name="Glass J.I."/>
            <person name="Rusch D."/>
            <person name="Podicherti R."/>
            <person name="Tsui H.-C.T."/>
            <person name="Winkler M.E."/>
        </authorList>
    </citation>
    <scope>NUCLEOTIDE SEQUENCE</scope>
</reference>
<dbReference type="Pfam" id="PF07687">
    <property type="entry name" value="M20_dimer"/>
    <property type="match status" value="1"/>
</dbReference>
<sequence>MVDLLVAIASLESPTDKPETQYPVQEHLTEALEERGFFVRRIPGRCTGGHLFARPLDRKKGRPGQLLVGHSDTVWPVGTLHNMPVLVDDFHVRGPGTFDMKAGLVQGIFAIEALNALKLEPPATPVWIINSDEEIGSPESQRWVRLIARHVERAFVLEPAFGLDGKLKTARKGFARFKVNVKGIPAHSGLDSAAGASAIEELSQIILQLHALTDRERGTTVNVGTIKGGTRPNVIAATASCEVDVRACTSKDLERLSQAIFDLKPRSVGTKVDIDRVLSVPPLEKTGRNRALWGKAVIAGQCLGIELQEFTSGGGSDGNTTSQFTATLDGLGAIGDGAHALHEGIVIESMVERAALLAELLMAPVASSLQQ</sequence>
<dbReference type="Gene3D" id="3.30.70.360">
    <property type="match status" value="1"/>
</dbReference>
<dbReference type="SUPFAM" id="SSF55031">
    <property type="entry name" value="Bacterial exopeptidase dimerisation domain"/>
    <property type="match status" value="1"/>
</dbReference>
<dbReference type="InterPro" id="IPR017150">
    <property type="entry name" value="Pept_M20_glutamate_carboxypep"/>
</dbReference>
<dbReference type="GO" id="GO:0046872">
    <property type="term" value="F:metal ion binding"/>
    <property type="evidence" value="ECO:0007669"/>
    <property type="project" value="UniProtKB-KW"/>
</dbReference>
<dbReference type="Pfam" id="PF01546">
    <property type="entry name" value="Peptidase_M20"/>
    <property type="match status" value="1"/>
</dbReference>
<dbReference type="PIRSF" id="PIRSF037238">
    <property type="entry name" value="Carboxypeptidase_G2"/>
    <property type="match status" value="1"/>
</dbReference>
<dbReference type="PANTHER" id="PTHR43808:SF9">
    <property type="entry name" value="BLL0789 PROTEIN"/>
    <property type="match status" value="1"/>
</dbReference>
<proteinExistence type="predicted"/>
<dbReference type="InterPro" id="IPR050072">
    <property type="entry name" value="Peptidase_M20A"/>
</dbReference>
<dbReference type="InterPro" id="IPR002933">
    <property type="entry name" value="Peptidase_M20"/>
</dbReference>
<keyword evidence="2" id="KW-0378">Hydrolase</keyword>
<protein>
    <recommendedName>
        <fullName evidence="3">Peptidase M20 dimerisation domain-containing protein</fullName>
    </recommendedName>
</protein>
<evidence type="ECO:0000259" key="3">
    <source>
        <dbReference type="Pfam" id="PF07687"/>
    </source>
</evidence>
<dbReference type="GO" id="GO:0016787">
    <property type="term" value="F:hydrolase activity"/>
    <property type="evidence" value="ECO:0007669"/>
    <property type="project" value="UniProtKB-KW"/>
</dbReference>
<accession>A0A381Z2B6</accession>
<organism evidence="4">
    <name type="scientific">marine metagenome</name>
    <dbReference type="NCBI Taxonomy" id="408172"/>
    <lineage>
        <taxon>unclassified sequences</taxon>
        <taxon>metagenomes</taxon>
        <taxon>ecological metagenomes</taxon>
    </lineage>
</organism>
<dbReference type="PANTHER" id="PTHR43808">
    <property type="entry name" value="ACETYLORNITHINE DEACETYLASE"/>
    <property type="match status" value="1"/>
</dbReference>
<dbReference type="InterPro" id="IPR036264">
    <property type="entry name" value="Bact_exopeptidase_dim_dom"/>
</dbReference>
<keyword evidence="1" id="KW-0479">Metal-binding</keyword>
<dbReference type="CDD" id="cd03885">
    <property type="entry name" value="M20_CPDG2"/>
    <property type="match status" value="1"/>
</dbReference>
<dbReference type="InterPro" id="IPR011650">
    <property type="entry name" value="Peptidase_M20_dimer"/>
</dbReference>
<feature type="domain" description="Peptidase M20 dimerisation" evidence="3">
    <location>
        <begin position="169"/>
        <end position="261"/>
    </location>
</feature>
<dbReference type="AlphaFoldDB" id="A0A381Z2B6"/>
<dbReference type="EMBL" id="UINC01019600">
    <property type="protein sequence ID" value="SVA83081.1"/>
    <property type="molecule type" value="Genomic_DNA"/>
</dbReference>
<dbReference type="SUPFAM" id="SSF53187">
    <property type="entry name" value="Zn-dependent exopeptidases"/>
    <property type="match status" value="1"/>
</dbReference>
<evidence type="ECO:0000256" key="1">
    <source>
        <dbReference type="ARBA" id="ARBA00022723"/>
    </source>
</evidence>